<keyword evidence="2" id="KW-1185">Reference proteome</keyword>
<evidence type="ECO:0000313" key="1">
    <source>
        <dbReference type="EMBL" id="OSD02455.1"/>
    </source>
</evidence>
<reference evidence="1 2" key="1">
    <citation type="journal article" date="2015" name="Biotechnol. Biofuels">
        <title>Enhanced degradation of softwood versus hardwood by the white-rot fungus Pycnoporus coccineus.</title>
        <authorList>
            <person name="Couturier M."/>
            <person name="Navarro D."/>
            <person name="Chevret D."/>
            <person name="Henrissat B."/>
            <person name="Piumi F."/>
            <person name="Ruiz-Duenas F.J."/>
            <person name="Martinez A.T."/>
            <person name="Grigoriev I.V."/>
            <person name="Riley R."/>
            <person name="Lipzen A."/>
            <person name="Berrin J.G."/>
            <person name="Master E.R."/>
            <person name="Rosso M.N."/>
        </authorList>
    </citation>
    <scope>NUCLEOTIDE SEQUENCE [LARGE SCALE GENOMIC DNA]</scope>
    <source>
        <strain evidence="1 2">BRFM310</strain>
    </source>
</reference>
<name>A0A1Y2IMW2_TRAC3</name>
<dbReference type="EMBL" id="KZ084105">
    <property type="protein sequence ID" value="OSD02455.1"/>
    <property type="molecule type" value="Genomic_DNA"/>
</dbReference>
<dbReference type="Proteomes" id="UP000193067">
    <property type="component" value="Unassembled WGS sequence"/>
</dbReference>
<proteinExistence type="predicted"/>
<protein>
    <submittedName>
        <fullName evidence="1">Uncharacterized protein</fullName>
    </submittedName>
</protein>
<accession>A0A1Y2IMW2</accession>
<sequence length="143" mass="15660">MVAAYRYPHACTSLCPSRRELNAYPVKHILHQRAYQSPHILLPRPRSSLRHAAVTSTGPHSIFRTSPSSICARRQPSVDVSSCGITLLSSLSVSCDPGSARQVLFRCLIRDVRDLPPAQVTARTLASAVPSRSVGDLSVLRQF</sequence>
<organism evidence="1 2">
    <name type="scientific">Trametes coccinea (strain BRFM310)</name>
    <name type="common">Pycnoporus coccineus</name>
    <dbReference type="NCBI Taxonomy" id="1353009"/>
    <lineage>
        <taxon>Eukaryota</taxon>
        <taxon>Fungi</taxon>
        <taxon>Dikarya</taxon>
        <taxon>Basidiomycota</taxon>
        <taxon>Agaricomycotina</taxon>
        <taxon>Agaricomycetes</taxon>
        <taxon>Polyporales</taxon>
        <taxon>Polyporaceae</taxon>
        <taxon>Trametes</taxon>
    </lineage>
</organism>
<gene>
    <name evidence="1" type="ORF">PYCCODRAFT_403513</name>
</gene>
<evidence type="ECO:0000313" key="2">
    <source>
        <dbReference type="Proteomes" id="UP000193067"/>
    </source>
</evidence>
<dbReference type="AlphaFoldDB" id="A0A1Y2IMW2"/>